<feature type="compositionally biased region" description="Polar residues" evidence="1">
    <location>
        <begin position="1"/>
        <end position="13"/>
    </location>
</feature>
<proteinExistence type="predicted"/>
<sequence>MLITLQHTSTGTQPFKAFNCHSSNRNKGMKRIQGQITIEEEHEQKKMGRKK</sequence>
<organism evidence="2">
    <name type="scientific">Rhizophora mucronata</name>
    <name type="common">Asiatic mangrove</name>
    <dbReference type="NCBI Taxonomy" id="61149"/>
    <lineage>
        <taxon>Eukaryota</taxon>
        <taxon>Viridiplantae</taxon>
        <taxon>Streptophyta</taxon>
        <taxon>Embryophyta</taxon>
        <taxon>Tracheophyta</taxon>
        <taxon>Spermatophyta</taxon>
        <taxon>Magnoliopsida</taxon>
        <taxon>eudicotyledons</taxon>
        <taxon>Gunneridae</taxon>
        <taxon>Pentapetalae</taxon>
        <taxon>rosids</taxon>
        <taxon>fabids</taxon>
        <taxon>Malpighiales</taxon>
        <taxon>Rhizophoraceae</taxon>
        <taxon>Rhizophora</taxon>
    </lineage>
</organism>
<dbReference type="GO" id="GO:0016740">
    <property type="term" value="F:transferase activity"/>
    <property type="evidence" value="ECO:0007669"/>
    <property type="project" value="UniProtKB-KW"/>
</dbReference>
<dbReference type="EMBL" id="GGEC01005968">
    <property type="protein sequence ID" value="MBW86451.1"/>
    <property type="molecule type" value="Transcribed_RNA"/>
</dbReference>
<accession>A0A2P2IZ14</accession>
<evidence type="ECO:0000313" key="2">
    <source>
        <dbReference type="EMBL" id="MBW86451.1"/>
    </source>
</evidence>
<dbReference type="AlphaFoldDB" id="A0A2P2IZ14"/>
<reference evidence="2" key="1">
    <citation type="submission" date="2018-02" db="EMBL/GenBank/DDBJ databases">
        <title>Rhizophora mucronata_Transcriptome.</title>
        <authorList>
            <person name="Meera S.P."/>
            <person name="Sreeshan A."/>
            <person name="Augustine A."/>
        </authorList>
    </citation>
    <scope>NUCLEOTIDE SEQUENCE</scope>
    <source>
        <tissue evidence="2">Leaf</tissue>
    </source>
</reference>
<protein>
    <submittedName>
        <fullName evidence="2">Xylosyltransferase 1-like</fullName>
    </submittedName>
</protein>
<feature type="region of interest" description="Disordered" evidence="1">
    <location>
        <begin position="1"/>
        <end position="29"/>
    </location>
</feature>
<keyword evidence="2" id="KW-0808">Transferase</keyword>
<evidence type="ECO:0000256" key="1">
    <source>
        <dbReference type="SAM" id="MobiDB-lite"/>
    </source>
</evidence>
<name>A0A2P2IZ14_RHIMU</name>